<accession>A0ABV3PQE8</accession>
<dbReference type="Gene3D" id="3.40.630.10">
    <property type="entry name" value="Zn peptidases"/>
    <property type="match status" value="1"/>
</dbReference>
<dbReference type="RefSeq" id="WP_367625173.1">
    <property type="nucleotide sequence ID" value="NZ_JBFNQD010000007.1"/>
</dbReference>
<organism evidence="3 4">
    <name type="scientific">Labrys neptuniae</name>
    <dbReference type="NCBI Taxonomy" id="376174"/>
    <lineage>
        <taxon>Bacteria</taxon>
        <taxon>Pseudomonadati</taxon>
        <taxon>Pseudomonadota</taxon>
        <taxon>Alphaproteobacteria</taxon>
        <taxon>Hyphomicrobiales</taxon>
        <taxon>Xanthobacteraceae</taxon>
        <taxon>Labrys</taxon>
    </lineage>
</organism>
<protein>
    <submittedName>
        <fullName evidence="3">Amidohydrolase</fullName>
    </submittedName>
</protein>
<dbReference type="Gene3D" id="3.30.70.360">
    <property type="match status" value="1"/>
</dbReference>
<feature type="domain" description="Peptidase M20 dimerisation" evidence="2">
    <location>
        <begin position="180"/>
        <end position="278"/>
    </location>
</feature>
<gene>
    <name evidence="3" type="ORF">ABXS05_20125</name>
</gene>
<dbReference type="PANTHER" id="PTHR11014">
    <property type="entry name" value="PEPTIDASE M20 FAMILY MEMBER"/>
    <property type="match status" value="1"/>
</dbReference>
<dbReference type="SUPFAM" id="SSF53187">
    <property type="entry name" value="Zn-dependent exopeptidases"/>
    <property type="match status" value="1"/>
</dbReference>
<dbReference type="InterPro" id="IPR036264">
    <property type="entry name" value="Bact_exopeptidase_dim_dom"/>
</dbReference>
<dbReference type="Pfam" id="PF01546">
    <property type="entry name" value="Peptidase_M20"/>
    <property type="match status" value="1"/>
</dbReference>
<evidence type="ECO:0000313" key="3">
    <source>
        <dbReference type="EMBL" id="MEW9307871.1"/>
    </source>
</evidence>
<dbReference type="EMBL" id="JBFNQD010000007">
    <property type="protein sequence ID" value="MEW9307871.1"/>
    <property type="molecule type" value="Genomic_DNA"/>
</dbReference>
<keyword evidence="1" id="KW-0378">Hydrolase</keyword>
<dbReference type="NCBIfam" id="TIGR01891">
    <property type="entry name" value="amidohydrolases"/>
    <property type="match status" value="1"/>
</dbReference>
<dbReference type="InterPro" id="IPR017439">
    <property type="entry name" value="Amidohydrolase"/>
</dbReference>
<dbReference type="InterPro" id="IPR002933">
    <property type="entry name" value="Peptidase_M20"/>
</dbReference>
<comment type="caution">
    <text evidence="3">The sequence shown here is derived from an EMBL/GenBank/DDBJ whole genome shotgun (WGS) entry which is preliminary data.</text>
</comment>
<keyword evidence="4" id="KW-1185">Reference proteome</keyword>
<sequence>MTDIVEDALPRLIAMRHDLHRHPEISREEAWTSVFVAERLTEMGIPVHTGVGGYGMVGVVEGSGEGPGVALRADMDALAMDEHNSFDHRSQIPGAMHACGHDGHMTMLLGAASYLSLTRRFRGTVYLVFQPAEERYGGAQLMLDAGLLERFPARNIFGLHNWPDVPAGEVIVHDGPVMAGAGEFTLKFKAPGGHAAMPHMTGDPVLAGSHFVTGIQQAVGRAVNPLEAAVVTVGSFQGGFAQNVISREATLAGTFRGLRSDILALLKARVEEIAQSAARIASTEVEIGFDDLPSPPVVNTPAEAEIMRRAARTLPGSPALHIGVPTMAGDDFGAFLEHLPGAYAWIGNGPSDRNGRLHQPDYDFNDAIIGTGVRLLSATAEQALL</sequence>
<evidence type="ECO:0000256" key="1">
    <source>
        <dbReference type="ARBA" id="ARBA00022801"/>
    </source>
</evidence>
<dbReference type="Pfam" id="PF07687">
    <property type="entry name" value="M20_dimer"/>
    <property type="match status" value="1"/>
</dbReference>
<dbReference type="PIRSF" id="PIRSF005962">
    <property type="entry name" value="Pept_M20D_amidohydro"/>
    <property type="match status" value="1"/>
</dbReference>
<dbReference type="Proteomes" id="UP001555786">
    <property type="component" value="Unassembled WGS sequence"/>
</dbReference>
<name>A0ABV3PQE8_9HYPH</name>
<evidence type="ECO:0000313" key="4">
    <source>
        <dbReference type="Proteomes" id="UP001555786"/>
    </source>
</evidence>
<reference evidence="3 4" key="1">
    <citation type="submission" date="2024-07" db="EMBL/GenBank/DDBJ databases">
        <title>Description of Labrys sedimenti sp. nov., isolated from a diclofenac-degrading enrichment culture.</title>
        <authorList>
            <person name="Tancsics A."/>
            <person name="Csepanyi A."/>
        </authorList>
    </citation>
    <scope>NUCLEOTIDE SEQUENCE [LARGE SCALE GENOMIC DNA]</scope>
    <source>
        <strain evidence="3 4">LMG 23578</strain>
    </source>
</reference>
<proteinExistence type="predicted"/>
<dbReference type="PANTHER" id="PTHR11014:SF63">
    <property type="entry name" value="METALLOPEPTIDASE, PUTATIVE (AFU_ORTHOLOGUE AFUA_6G09600)-RELATED"/>
    <property type="match status" value="1"/>
</dbReference>
<evidence type="ECO:0000259" key="2">
    <source>
        <dbReference type="Pfam" id="PF07687"/>
    </source>
</evidence>
<dbReference type="SUPFAM" id="SSF55031">
    <property type="entry name" value="Bacterial exopeptidase dimerisation domain"/>
    <property type="match status" value="1"/>
</dbReference>
<dbReference type="InterPro" id="IPR011650">
    <property type="entry name" value="Peptidase_M20_dimer"/>
</dbReference>